<keyword evidence="8" id="KW-1185">Reference proteome</keyword>
<evidence type="ECO:0000256" key="1">
    <source>
        <dbReference type="ARBA" id="ARBA00013081"/>
    </source>
</evidence>
<dbReference type="PANTHER" id="PTHR33710">
    <property type="entry name" value="BNAC02G09200D PROTEIN"/>
    <property type="match status" value="1"/>
</dbReference>
<evidence type="ECO:0000313" key="8">
    <source>
        <dbReference type="Proteomes" id="UP001552299"/>
    </source>
</evidence>
<dbReference type="Gene3D" id="3.60.21.10">
    <property type="match status" value="1"/>
</dbReference>
<reference evidence="7 8" key="1">
    <citation type="journal article" date="2024" name="Plant Biotechnol. J.">
        <title>Dendrobium thyrsiflorum genome and its molecular insights into genes involved in important horticultural traits.</title>
        <authorList>
            <person name="Chen B."/>
            <person name="Wang J.Y."/>
            <person name="Zheng P.J."/>
            <person name="Li K.L."/>
            <person name="Liang Y.M."/>
            <person name="Chen X.F."/>
            <person name="Zhang C."/>
            <person name="Zhao X."/>
            <person name="He X."/>
            <person name="Zhang G.Q."/>
            <person name="Liu Z.J."/>
            <person name="Xu Q."/>
        </authorList>
    </citation>
    <scope>NUCLEOTIDE SEQUENCE [LARGE SCALE GENOMIC DNA]</scope>
    <source>
        <strain evidence="7">GZMU011</strain>
    </source>
</reference>
<dbReference type="Proteomes" id="UP001552299">
    <property type="component" value="Unassembled WGS sequence"/>
</dbReference>
<gene>
    <name evidence="7" type="ORF">M5K25_000567</name>
</gene>
<keyword evidence="4" id="KW-0464">Manganese</keyword>
<evidence type="ECO:0000256" key="3">
    <source>
        <dbReference type="ARBA" id="ARBA00022801"/>
    </source>
</evidence>
<evidence type="ECO:0000259" key="6">
    <source>
        <dbReference type="Pfam" id="PF16891"/>
    </source>
</evidence>
<name>A0ABD0VVT1_DENTH</name>
<evidence type="ECO:0000256" key="4">
    <source>
        <dbReference type="ARBA" id="ARBA00023211"/>
    </source>
</evidence>
<keyword evidence="2" id="KW-0479">Metal-binding</keyword>
<dbReference type="InterPro" id="IPR029052">
    <property type="entry name" value="Metallo-depent_PP-like"/>
</dbReference>
<dbReference type="Gene3D" id="3.60.10.10">
    <property type="entry name" value="Endonuclease/exonuclease/phosphatase"/>
    <property type="match status" value="1"/>
</dbReference>
<evidence type="ECO:0000313" key="7">
    <source>
        <dbReference type="EMBL" id="KAL0928658.1"/>
    </source>
</evidence>
<accession>A0ABD0VVT1</accession>
<keyword evidence="3" id="KW-0378">Hydrolase</keyword>
<dbReference type="GO" id="GO:0046872">
    <property type="term" value="F:metal ion binding"/>
    <property type="evidence" value="ECO:0007669"/>
    <property type="project" value="UniProtKB-KW"/>
</dbReference>
<dbReference type="SUPFAM" id="SSF56219">
    <property type="entry name" value="DNase I-like"/>
    <property type="match status" value="1"/>
</dbReference>
<protein>
    <recommendedName>
        <fullName evidence="1">protein-serine/threonine phosphatase</fullName>
        <ecNumber evidence="1">3.1.3.16</ecNumber>
    </recommendedName>
</protein>
<feature type="domain" description="Serine-threonine protein phosphatase N-terminal" evidence="6">
    <location>
        <begin position="17"/>
        <end position="64"/>
    </location>
</feature>
<dbReference type="PANTHER" id="PTHR33710:SF71">
    <property type="entry name" value="ENDONUCLEASE_EXONUCLEASE_PHOSPHATASE DOMAIN-CONTAINING PROTEIN"/>
    <property type="match status" value="1"/>
</dbReference>
<proteinExistence type="predicted"/>
<organism evidence="7 8">
    <name type="scientific">Dendrobium thyrsiflorum</name>
    <name type="common">Pinecone-like raceme dendrobium</name>
    <name type="synonym">Orchid</name>
    <dbReference type="NCBI Taxonomy" id="117978"/>
    <lineage>
        <taxon>Eukaryota</taxon>
        <taxon>Viridiplantae</taxon>
        <taxon>Streptophyta</taxon>
        <taxon>Embryophyta</taxon>
        <taxon>Tracheophyta</taxon>
        <taxon>Spermatophyta</taxon>
        <taxon>Magnoliopsida</taxon>
        <taxon>Liliopsida</taxon>
        <taxon>Asparagales</taxon>
        <taxon>Orchidaceae</taxon>
        <taxon>Epidendroideae</taxon>
        <taxon>Malaxideae</taxon>
        <taxon>Dendrobiinae</taxon>
        <taxon>Dendrobium</taxon>
    </lineage>
</organism>
<dbReference type="InterPro" id="IPR031675">
    <property type="entry name" value="STPPase_N"/>
</dbReference>
<dbReference type="AlphaFoldDB" id="A0ABD0VVT1"/>
<dbReference type="EMBL" id="JANQDX010000001">
    <property type="protein sequence ID" value="KAL0928658.1"/>
    <property type="molecule type" value="Genomic_DNA"/>
</dbReference>
<feature type="region of interest" description="Disordered" evidence="5">
    <location>
        <begin position="860"/>
        <end position="885"/>
    </location>
</feature>
<evidence type="ECO:0000256" key="5">
    <source>
        <dbReference type="SAM" id="MobiDB-lite"/>
    </source>
</evidence>
<dbReference type="Pfam" id="PF16891">
    <property type="entry name" value="STPPase_N"/>
    <property type="match status" value="1"/>
</dbReference>
<comment type="caution">
    <text evidence="7">The sequence shown here is derived from an EMBL/GenBank/DDBJ whole genome shotgun (WGS) entry which is preliminary data.</text>
</comment>
<dbReference type="InterPro" id="IPR036691">
    <property type="entry name" value="Endo/exonu/phosph_ase_sf"/>
</dbReference>
<dbReference type="GO" id="GO:0004722">
    <property type="term" value="F:protein serine/threonine phosphatase activity"/>
    <property type="evidence" value="ECO:0007669"/>
    <property type="project" value="UniProtKB-EC"/>
</dbReference>
<feature type="compositionally biased region" description="Basic and acidic residues" evidence="5">
    <location>
        <begin position="860"/>
        <end position="871"/>
    </location>
</feature>
<dbReference type="EC" id="3.1.3.16" evidence="1"/>
<sequence length="937" mass="103780">MAASPIPAGGSIDGSMLDDIIGRLLNGGRANEGKQVQLSETEIRHICVEARRIFLSQPNLLHLRAPINVCALRFPKLGVAFLAGGLFPEPLGTGVTPRFCAVLRLWLLLAGGFSRELLWGWLISRVSLLAFPLPCAVDSREILMAETILYIVADLWEEEVGFLVRSFGEVFNGPRGGSSFLEVRGKSFKEKPLTINKGGLTNVKPVAPIVGKGKEIVVEGEFKSPKFLEILKANKPKGNLDSGASSSTALKISKQICFAKDDPVLQDNSIVFVRDEQMKDDRKVVRQCNSEDLNMCDQDPSALPSKNDTPGNVMPNVWNKKPNTRVDNLELGSFLMEDGKTVKLNAENEYENSKKLQNSLVVKVFGENIPFHVISIEIRRQWSRFAKFHLTMLGLDWVLCSFFDSVLWILFYLRDLGVDGKEVVDVVRREGDLSSHGLAAASVPGEVLVDGENVSQNLANSFSPVNGGVEMSKSGGLNSSSHILNVNKFNLLSVIGEVEDPFQMGGADKIVEVENLVVVEPGDGGSPKDVVEGINLLRLDVCGQCEGDSSFVKRKLANELKGLGPIKLFPRSRKIDLGSKGNWGDDPPHVLGMAVAFWNCREARKSKASLYLKEFVKDFVVVFVVWRISTVYGSKEVGIRRVLWRDIELYSSKDIPSVVGGDFNCLLAKGDKKGRKRFIFSQCSKDMKAFVTNNDFHEVGFIGPRFTWCNNKVGGAQILERLDRCYLTSSAIGSSQLMVVRHLARIASDHCPIMINLLNQMSKAKKVIRFEDIWASYHASGWTGWPSPLTVLDDDDRKMLEAELSLEEVMGVVRELKGHKSLGVLIFSTSIGAEIPAQGFFTLESLIEHVLMFFNEDPSAKEGQQNKEGKEPLTSLREAPLEEETSSRAKEVLDFFKKAQFPPPPTSIYYNGCTVYLKAFEATLKEILEDELSPLLR</sequence>
<feature type="region of interest" description="Disordered" evidence="5">
    <location>
        <begin position="295"/>
        <end position="316"/>
    </location>
</feature>
<evidence type="ECO:0000256" key="2">
    <source>
        <dbReference type="ARBA" id="ARBA00022723"/>
    </source>
</evidence>